<gene>
    <name evidence="2" type="ORF">SLEP1_g30397</name>
</gene>
<name>A0AAV5K6K6_9ROSI</name>
<reference evidence="2 3" key="1">
    <citation type="journal article" date="2021" name="Commun. Biol.">
        <title>The genome of Shorea leprosula (Dipterocarpaceae) highlights the ecological relevance of drought in aseasonal tropical rainforests.</title>
        <authorList>
            <person name="Ng K.K.S."/>
            <person name="Kobayashi M.J."/>
            <person name="Fawcett J.A."/>
            <person name="Hatakeyama M."/>
            <person name="Paape T."/>
            <person name="Ng C.H."/>
            <person name="Ang C.C."/>
            <person name="Tnah L.H."/>
            <person name="Lee C.T."/>
            <person name="Nishiyama T."/>
            <person name="Sese J."/>
            <person name="O'Brien M.J."/>
            <person name="Copetti D."/>
            <person name="Mohd Noor M.I."/>
            <person name="Ong R.C."/>
            <person name="Putra M."/>
            <person name="Sireger I.Z."/>
            <person name="Indrioko S."/>
            <person name="Kosugi Y."/>
            <person name="Izuno A."/>
            <person name="Isagi Y."/>
            <person name="Lee S.L."/>
            <person name="Shimizu K.K."/>
        </authorList>
    </citation>
    <scope>NUCLEOTIDE SEQUENCE [LARGE SCALE GENOMIC DNA]</scope>
    <source>
        <strain evidence="2">214</strain>
    </source>
</reference>
<organism evidence="2 3">
    <name type="scientific">Rubroshorea leprosula</name>
    <dbReference type="NCBI Taxonomy" id="152421"/>
    <lineage>
        <taxon>Eukaryota</taxon>
        <taxon>Viridiplantae</taxon>
        <taxon>Streptophyta</taxon>
        <taxon>Embryophyta</taxon>
        <taxon>Tracheophyta</taxon>
        <taxon>Spermatophyta</taxon>
        <taxon>Magnoliopsida</taxon>
        <taxon>eudicotyledons</taxon>
        <taxon>Gunneridae</taxon>
        <taxon>Pentapetalae</taxon>
        <taxon>rosids</taxon>
        <taxon>malvids</taxon>
        <taxon>Malvales</taxon>
        <taxon>Dipterocarpaceae</taxon>
        <taxon>Rubroshorea</taxon>
    </lineage>
</organism>
<dbReference type="EMBL" id="BPVZ01000054">
    <property type="protein sequence ID" value="GKV20240.1"/>
    <property type="molecule type" value="Genomic_DNA"/>
</dbReference>
<dbReference type="Proteomes" id="UP001054252">
    <property type="component" value="Unassembled WGS sequence"/>
</dbReference>
<feature type="compositionally biased region" description="Low complexity" evidence="1">
    <location>
        <begin position="23"/>
        <end position="37"/>
    </location>
</feature>
<evidence type="ECO:0000256" key="1">
    <source>
        <dbReference type="SAM" id="MobiDB-lite"/>
    </source>
</evidence>
<feature type="compositionally biased region" description="Basic and acidic residues" evidence="1">
    <location>
        <begin position="8"/>
        <end position="21"/>
    </location>
</feature>
<proteinExistence type="predicted"/>
<evidence type="ECO:0000313" key="3">
    <source>
        <dbReference type="Proteomes" id="UP001054252"/>
    </source>
</evidence>
<accession>A0AAV5K6K6</accession>
<dbReference type="AlphaFoldDB" id="A0AAV5K6K6"/>
<keyword evidence="3" id="KW-1185">Reference proteome</keyword>
<feature type="region of interest" description="Disordered" evidence="1">
    <location>
        <begin position="1"/>
        <end position="37"/>
    </location>
</feature>
<comment type="caution">
    <text evidence="2">The sequence shown here is derived from an EMBL/GenBank/DDBJ whole genome shotgun (WGS) entry which is preliminary data.</text>
</comment>
<evidence type="ECO:0000313" key="2">
    <source>
        <dbReference type="EMBL" id="GKV20240.1"/>
    </source>
</evidence>
<sequence>MPRRRKRAAEQKTKKGKDFLHQPRAPAATSRPAPALRHVPCWLQSSAPAQPAPAQETNKKKEGLLSFAFPCRNQQLGVQNFGESMLKKKKERGRIGMLEKGGSLPGYK</sequence>
<protein>
    <submittedName>
        <fullName evidence="2">Uncharacterized protein</fullName>
    </submittedName>
</protein>